<evidence type="ECO:0000313" key="2">
    <source>
        <dbReference type="EMBL" id="EYC44915.1"/>
    </source>
</evidence>
<keyword evidence="1" id="KW-1133">Transmembrane helix</keyword>
<sequence>MWLTPHEYCSCKKQSRDGENTAAPSQVNDHHFLKRVYTDGFGAGKLFIFAFTRSIRHVLLVVGLFLELFVILCRSSGEQQYLNA</sequence>
<keyword evidence="1" id="KW-0812">Transmembrane</keyword>
<proteinExistence type="predicted"/>
<dbReference type="EMBL" id="JARK01000045">
    <property type="protein sequence ID" value="EYC44915.1"/>
    <property type="molecule type" value="Genomic_DNA"/>
</dbReference>
<keyword evidence="3" id="KW-1185">Reference proteome</keyword>
<protein>
    <submittedName>
        <fullName evidence="2">Uncharacterized protein</fullName>
    </submittedName>
</protein>
<dbReference type="Proteomes" id="UP000024635">
    <property type="component" value="Unassembled WGS sequence"/>
</dbReference>
<comment type="caution">
    <text evidence="2">The sequence shown here is derived from an EMBL/GenBank/DDBJ whole genome shotgun (WGS) entry which is preliminary data.</text>
</comment>
<name>A0A016WZ24_9BILA</name>
<organism evidence="2 3">
    <name type="scientific">Ancylostoma ceylanicum</name>
    <dbReference type="NCBI Taxonomy" id="53326"/>
    <lineage>
        <taxon>Eukaryota</taxon>
        <taxon>Metazoa</taxon>
        <taxon>Ecdysozoa</taxon>
        <taxon>Nematoda</taxon>
        <taxon>Chromadorea</taxon>
        <taxon>Rhabditida</taxon>
        <taxon>Rhabditina</taxon>
        <taxon>Rhabditomorpha</taxon>
        <taxon>Strongyloidea</taxon>
        <taxon>Ancylostomatidae</taxon>
        <taxon>Ancylostomatinae</taxon>
        <taxon>Ancylostoma</taxon>
    </lineage>
</organism>
<reference evidence="3" key="1">
    <citation type="journal article" date="2015" name="Nat. Genet.">
        <title>The genome and transcriptome of the zoonotic hookworm Ancylostoma ceylanicum identify infection-specific gene families.</title>
        <authorList>
            <person name="Schwarz E.M."/>
            <person name="Hu Y."/>
            <person name="Antoshechkin I."/>
            <person name="Miller M.M."/>
            <person name="Sternberg P.W."/>
            <person name="Aroian R.V."/>
        </authorList>
    </citation>
    <scope>NUCLEOTIDE SEQUENCE</scope>
    <source>
        <strain evidence="3">HY135</strain>
    </source>
</reference>
<evidence type="ECO:0000256" key="1">
    <source>
        <dbReference type="SAM" id="Phobius"/>
    </source>
</evidence>
<accession>A0A016WZ24</accession>
<feature type="transmembrane region" description="Helical" evidence="1">
    <location>
        <begin position="55"/>
        <end position="73"/>
    </location>
</feature>
<evidence type="ECO:0000313" key="3">
    <source>
        <dbReference type="Proteomes" id="UP000024635"/>
    </source>
</evidence>
<gene>
    <name evidence="2" type="primary">Acey_s0445.g1580</name>
    <name evidence="2" type="ORF">Y032_0445g1580</name>
</gene>
<dbReference type="AlphaFoldDB" id="A0A016WZ24"/>
<keyword evidence="1" id="KW-0472">Membrane</keyword>